<comment type="caution">
    <text evidence="2">The sequence shown here is derived from an EMBL/GenBank/DDBJ whole genome shotgun (WGS) entry which is preliminary data.</text>
</comment>
<evidence type="ECO:0000256" key="1">
    <source>
        <dbReference type="SAM" id="MobiDB-lite"/>
    </source>
</evidence>
<sequence>MAFSHITENIPFLEVILPIWIEGSLVAVEKNDKSEDDLSLQLAYRETLGSYHCCGRIRWRRSKNGVYRRRIYFSCFKQNETNIGNCAQTLRQSTARTRTHSKLSRSESAILRAGDCHGSSRAPGRRHGLAFIGDDERPGSCSDIDTSCNSSTSAHERVETPPPLIPAPSYRDIAEDRPRYAKDKT</sequence>
<feature type="compositionally biased region" description="Basic and acidic residues" evidence="1">
    <location>
        <begin position="172"/>
        <end position="185"/>
    </location>
</feature>
<organism evidence="2 3">
    <name type="scientific">Hypsibius exemplaris</name>
    <name type="common">Freshwater tardigrade</name>
    <dbReference type="NCBI Taxonomy" id="2072580"/>
    <lineage>
        <taxon>Eukaryota</taxon>
        <taxon>Metazoa</taxon>
        <taxon>Ecdysozoa</taxon>
        <taxon>Tardigrada</taxon>
        <taxon>Eutardigrada</taxon>
        <taxon>Parachela</taxon>
        <taxon>Hypsibioidea</taxon>
        <taxon>Hypsibiidae</taxon>
        <taxon>Hypsibius</taxon>
    </lineage>
</organism>
<dbReference type="Proteomes" id="UP000192578">
    <property type="component" value="Unassembled WGS sequence"/>
</dbReference>
<proteinExistence type="predicted"/>
<protein>
    <submittedName>
        <fullName evidence="2">Uncharacterized protein</fullName>
    </submittedName>
</protein>
<accession>A0A9X6RK77</accession>
<evidence type="ECO:0000313" key="3">
    <source>
        <dbReference type="Proteomes" id="UP000192578"/>
    </source>
</evidence>
<keyword evidence="3" id="KW-1185">Reference proteome</keyword>
<dbReference type="EMBL" id="MTYJ01000209">
    <property type="protein sequence ID" value="OWA50958.1"/>
    <property type="molecule type" value="Genomic_DNA"/>
</dbReference>
<reference evidence="3" key="1">
    <citation type="submission" date="2017-01" db="EMBL/GenBank/DDBJ databases">
        <title>Comparative genomics of anhydrobiosis in the tardigrade Hypsibius dujardini.</title>
        <authorList>
            <person name="Yoshida Y."/>
            <person name="Koutsovoulos G."/>
            <person name="Laetsch D."/>
            <person name="Stevens L."/>
            <person name="Kumar S."/>
            <person name="Horikawa D."/>
            <person name="Ishino K."/>
            <person name="Komine S."/>
            <person name="Tomita M."/>
            <person name="Blaxter M."/>
            <person name="Arakawa K."/>
        </authorList>
    </citation>
    <scope>NUCLEOTIDE SEQUENCE [LARGE SCALE GENOMIC DNA]</scope>
    <source>
        <strain evidence="3">Z151</strain>
    </source>
</reference>
<gene>
    <name evidence="2" type="ORF">BV898_15459</name>
</gene>
<evidence type="ECO:0000313" key="2">
    <source>
        <dbReference type="EMBL" id="OWA50958.1"/>
    </source>
</evidence>
<feature type="region of interest" description="Disordered" evidence="1">
    <location>
        <begin position="142"/>
        <end position="185"/>
    </location>
</feature>
<name>A0A9X6RK77_HYPEX</name>
<feature type="compositionally biased region" description="Polar residues" evidence="1">
    <location>
        <begin position="143"/>
        <end position="153"/>
    </location>
</feature>
<dbReference type="AlphaFoldDB" id="A0A9X6RK77"/>